<sequence>MPPLCLCAFVADFFGCVKGGTHPYLQHWPASPESVIIRFFVSGILFISSSLSLKNLKAFCSAI</sequence>
<keyword evidence="1" id="KW-0472">Membrane</keyword>
<name>A0A975GM43_9BACT</name>
<protein>
    <submittedName>
        <fullName evidence="2">Uncharacterized protein</fullName>
    </submittedName>
</protein>
<feature type="transmembrane region" description="Helical" evidence="1">
    <location>
        <begin position="35"/>
        <end position="53"/>
    </location>
</feature>
<dbReference type="KEGG" id="dmm:dnm_024510"/>
<organism evidence="2 3">
    <name type="scientific">Desulfonema magnum</name>
    <dbReference type="NCBI Taxonomy" id="45655"/>
    <lineage>
        <taxon>Bacteria</taxon>
        <taxon>Pseudomonadati</taxon>
        <taxon>Thermodesulfobacteriota</taxon>
        <taxon>Desulfobacteria</taxon>
        <taxon>Desulfobacterales</taxon>
        <taxon>Desulfococcaceae</taxon>
        <taxon>Desulfonema</taxon>
    </lineage>
</organism>
<dbReference type="AlphaFoldDB" id="A0A975GM43"/>
<dbReference type="EMBL" id="CP061800">
    <property type="protein sequence ID" value="QTA86427.1"/>
    <property type="molecule type" value="Genomic_DNA"/>
</dbReference>
<reference evidence="2" key="1">
    <citation type="journal article" date="2021" name="Microb. Physiol.">
        <title>Proteogenomic Insights into the Physiology of Marine, Sulfate-Reducing, Filamentous Desulfonema limicola and Desulfonema magnum.</title>
        <authorList>
            <person name="Schnaars V."/>
            <person name="Wohlbrand L."/>
            <person name="Scheve S."/>
            <person name="Hinrichs C."/>
            <person name="Reinhardt R."/>
            <person name="Rabus R."/>
        </authorList>
    </citation>
    <scope>NUCLEOTIDE SEQUENCE</scope>
    <source>
        <strain evidence="2">4be13</strain>
    </source>
</reference>
<keyword evidence="1" id="KW-1133">Transmembrane helix</keyword>
<proteinExistence type="predicted"/>
<evidence type="ECO:0000313" key="3">
    <source>
        <dbReference type="Proteomes" id="UP000663722"/>
    </source>
</evidence>
<evidence type="ECO:0000313" key="2">
    <source>
        <dbReference type="EMBL" id="QTA86427.1"/>
    </source>
</evidence>
<gene>
    <name evidence="2" type="ORF">dnm_024510</name>
</gene>
<accession>A0A975GM43</accession>
<keyword evidence="3" id="KW-1185">Reference proteome</keyword>
<evidence type="ECO:0000256" key="1">
    <source>
        <dbReference type="SAM" id="Phobius"/>
    </source>
</evidence>
<dbReference type="Proteomes" id="UP000663722">
    <property type="component" value="Chromosome"/>
</dbReference>
<keyword evidence="1" id="KW-0812">Transmembrane</keyword>